<gene>
    <name evidence="2" type="ORF">CEXT_752641</name>
</gene>
<protein>
    <submittedName>
        <fullName evidence="2">Uncharacterized protein</fullName>
    </submittedName>
</protein>
<comment type="caution">
    <text evidence="2">The sequence shown here is derived from an EMBL/GenBank/DDBJ whole genome shotgun (WGS) entry which is preliminary data.</text>
</comment>
<organism evidence="2 3">
    <name type="scientific">Caerostris extrusa</name>
    <name type="common">Bark spider</name>
    <name type="synonym">Caerostris bankana</name>
    <dbReference type="NCBI Taxonomy" id="172846"/>
    <lineage>
        <taxon>Eukaryota</taxon>
        <taxon>Metazoa</taxon>
        <taxon>Ecdysozoa</taxon>
        <taxon>Arthropoda</taxon>
        <taxon>Chelicerata</taxon>
        <taxon>Arachnida</taxon>
        <taxon>Araneae</taxon>
        <taxon>Araneomorphae</taxon>
        <taxon>Entelegynae</taxon>
        <taxon>Araneoidea</taxon>
        <taxon>Araneidae</taxon>
        <taxon>Caerostris</taxon>
    </lineage>
</organism>
<name>A0AAV4PV12_CAEEX</name>
<feature type="compositionally biased region" description="Low complexity" evidence="1">
    <location>
        <begin position="61"/>
        <end position="74"/>
    </location>
</feature>
<evidence type="ECO:0000313" key="2">
    <source>
        <dbReference type="EMBL" id="GIY00892.1"/>
    </source>
</evidence>
<dbReference type="EMBL" id="BPLR01005236">
    <property type="protein sequence ID" value="GIY00892.1"/>
    <property type="molecule type" value="Genomic_DNA"/>
</dbReference>
<proteinExistence type="predicted"/>
<evidence type="ECO:0000256" key="1">
    <source>
        <dbReference type="SAM" id="MobiDB-lite"/>
    </source>
</evidence>
<dbReference type="AlphaFoldDB" id="A0AAV4PV12"/>
<sequence>MSRAPRPSPAPNEKGNDRLGKFFFLVPGLTGATYVRFSTTPLSLVPVPSSHLMKEGEINKSSDGSRISSSAIND</sequence>
<keyword evidence="3" id="KW-1185">Reference proteome</keyword>
<evidence type="ECO:0000313" key="3">
    <source>
        <dbReference type="Proteomes" id="UP001054945"/>
    </source>
</evidence>
<feature type="region of interest" description="Disordered" evidence="1">
    <location>
        <begin position="50"/>
        <end position="74"/>
    </location>
</feature>
<reference evidence="2 3" key="1">
    <citation type="submission" date="2021-06" db="EMBL/GenBank/DDBJ databases">
        <title>Caerostris extrusa draft genome.</title>
        <authorList>
            <person name="Kono N."/>
            <person name="Arakawa K."/>
        </authorList>
    </citation>
    <scope>NUCLEOTIDE SEQUENCE [LARGE SCALE GENOMIC DNA]</scope>
</reference>
<accession>A0AAV4PV12</accession>
<dbReference type="Proteomes" id="UP001054945">
    <property type="component" value="Unassembled WGS sequence"/>
</dbReference>